<protein>
    <submittedName>
        <fullName evidence="1">Uncharacterized protein</fullName>
    </submittedName>
</protein>
<dbReference type="EMBL" id="BAABCV010000004">
    <property type="protein sequence ID" value="GAA4093225.1"/>
    <property type="molecule type" value="Genomic_DNA"/>
</dbReference>
<dbReference type="Proteomes" id="UP001500841">
    <property type="component" value="Unassembled WGS sequence"/>
</dbReference>
<dbReference type="PROSITE" id="PS51257">
    <property type="entry name" value="PROKAR_LIPOPROTEIN"/>
    <property type="match status" value="1"/>
</dbReference>
<gene>
    <name evidence="1" type="ORF">GCM10022392_14560</name>
</gene>
<proteinExistence type="predicted"/>
<evidence type="ECO:0000313" key="1">
    <source>
        <dbReference type="EMBL" id="GAA4093225.1"/>
    </source>
</evidence>
<comment type="caution">
    <text evidence="1">The sequence shown here is derived from an EMBL/GenBank/DDBJ whole genome shotgun (WGS) entry which is preliminary data.</text>
</comment>
<evidence type="ECO:0000313" key="2">
    <source>
        <dbReference type="Proteomes" id="UP001500841"/>
    </source>
</evidence>
<organism evidence="1 2">
    <name type="scientific">Mucilaginibacter panaciglaebae</name>
    <dbReference type="NCBI Taxonomy" id="502331"/>
    <lineage>
        <taxon>Bacteria</taxon>
        <taxon>Pseudomonadati</taxon>
        <taxon>Bacteroidota</taxon>
        <taxon>Sphingobacteriia</taxon>
        <taxon>Sphingobacteriales</taxon>
        <taxon>Sphingobacteriaceae</taxon>
        <taxon>Mucilaginibacter</taxon>
    </lineage>
</organism>
<name>A0ABP7WNU0_9SPHI</name>
<keyword evidence="2" id="KW-1185">Reference proteome</keyword>
<reference evidence="2" key="1">
    <citation type="journal article" date="2019" name="Int. J. Syst. Evol. Microbiol.">
        <title>The Global Catalogue of Microorganisms (GCM) 10K type strain sequencing project: providing services to taxonomists for standard genome sequencing and annotation.</title>
        <authorList>
            <consortium name="The Broad Institute Genomics Platform"/>
            <consortium name="The Broad Institute Genome Sequencing Center for Infectious Disease"/>
            <person name="Wu L."/>
            <person name="Ma J."/>
        </authorList>
    </citation>
    <scope>NUCLEOTIDE SEQUENCE [LARGE SCALE GENOMIC DNA]</scope>
    <source>
        <strain evidence="2">JCM 17085</strain>
    </source>
</reference>
<dbReference type="RefSeq" id="WP_345102341.1">
    <property type="nucleotide sequence ID" value="NZ_BAABCV010000004.1"/>
</dbReference>
<sequence length="59" mass="6730">MKNSFSFIYILLLIALFQSCDQSTSISQTDNRTKDELALVKLFDNAFESTMMQKNDESG</sequence>
<accession>A0ABP7WNU0</accession>